<dbReference type="AlphaFoldDB" id="A0A5J4TJD1"/>
<proteinExistence type="predicted"/>
<dbReference type="Proteomes" id="UP000324800">
    <property type="component" value="Unassembled WGS sequence"/>
</dbReference>
<accession>A0A5J4TJD1</accession>
<evidence type="ECO:0000313" key="3">
    <source>
        <dbReference type="Proteomes" id="UP000324800"/>
    </source>
</evidence>
<feature type="non-terminal residue" evidence="2">
    <location>
        <position position="1"/>
    </location>
</feature>
<gene>
    <name evidence="2" type="ORF">EZS28_046842</name>
</gene>
<sequence length="222" mass="25678">IAALDLLYYIRYGDSGKSFKAIVKIPNLLSSALKLCIYKLNQKIDQKEEQEVDDIRKWAIHCLMNYHYQGDASIHKQLAQQGFSQAFIKMGCSAGGCYDAQKKIMIQDSLFYNDSFFAILNNGRTRYSPYFPPQRITAKFSEEQIEEEGGNEEIVANFINKDSISYYQENLAQQIQISILNCFIHKSNLDYDDEDGENEDEENMDYDDDSEDEDQEDLEDSE</sequence>
<dbReference type="EMBL" id="SNRW01031105">
    <property type="protein sequence ID" value="KAA6357631.1"/>
    <property type="molecule type" value="Genomic_DNA"/>
</dbReference>
<feature type="region of interest" description="Disordered" evidence="1">
    <location>
        <begin position="190"/>
        <end position="222"/>
    </location>
</feature>
<organism evidence="2 3">
    <name type="scientific">Streblomastix strix</name>
    <dbReference type="NCBI Taxonomy" id="222440"/>
    <lineage>
        <taxon>Eukaryota</taxon>
        <taxon>Metamonada</taxon>
        <taxon>Preaxostyla</taxon>
        <taxon>Oxymonadida</taxon>
        <taxon>Streblomastigidae</taxon>
        <taxon>Streblomastix</taxon>
    </lineage>
</organism>
<evidence type="ECO:0000256" key="1">
    <source>
        <dbReference type="SAM" id="MobiDB-lite"/>
    </source>
</evidence>
<reference evidence="2 3" key="1">
    <citation type="submission" date="2019-03" db="EMBL/GenBank/DDBJ databases">
        <title>Single cell metagenomics reveals metabolic interactions within the superorganism composed of flagellate Streblomastix strix and complex community of Bacteroidetes bacteria on its surface.</title>
        <authorList>
            <person name="Treitli S.C."/>
            <person name="Kolisko M."/>
            <person name="Husnik F."/>
            <person name="Keeling P."/>
            <person name="Hampl V."/>
        </authorList>
    </citation>
    <scope>NUCLEOTIDE SEQUENCE [LARGE SCALE GENOMIC DNA]</scope>
    <source>
        <strain evidence="2">ST1C</strain>
    </source>
</reference>
<evidence type="ECO:0000313" key="2">
    <source>
        <dbReference type="EMBL" id="KAA6357631.1"/>
    </source>
</evidence>
<protein>
    <submittedName>
        <fullName evidence="2">Uncharacterized protein</fullName>
    </submittedName>
</protein>
<name>A0A5J4TJD1_9EUKA</name>
<comment type="caution">
    <text evidence="2">The sequence shown here is derived from an EMBL/GenBank/DDBJ whole genome shotgun (WGS) entry which is preliminary data.</text>
</comment>